<protein>
    <recommendedName>
        <fullName evidence="3 4">mRNA 3'-end-processing protein RNA14</fullName>
    </recommendedName>
</protein>
<dbReference type="GO" id="GO:0180010">
    <property type="term" value="P:co-transcriptional mRNA 3'-end processing, cleavage and polyadenylation pathway"/>
    <property type="evidence" value="ECO:0007669"/>
    <property type="project" value="UniProtKB-UniRule"/>
</dbReference>
<sequence length="661" mass="77254">MSEGTATPDPLSTSSSTTTSIRPTSRVRDTNDVVGKLGDQIEEQPTDIYLYIQQLKHHASSKDWKLVDETFDKLHDRFPLMANIWCMRLSLEFDKTQELDPIVIEPILARCLSKELGNNDLSLWLSYITYVRKRNDIITGGEEARNVVIQAFQVVVDKCAIFEPKSSQFWYEYLHFLEHWKPINKFEEQQRIQHIRKLYKTLLCQPVDCLEPMWDRYTQWEQDVNQLTARRFIGELSAQYMNARSLYQDWSNITRGLKRTLPISLNQATESNLPKPNQYDVSQLQIWLDWIKWESDNKLELSEDLFKMRMLYVYMQAVQHVCFSPEIWFNLAIYKGETIGDSAAATKFLKLGQQYIPNSAVLALKLSEEYEISTSIPEIETTILSCIERIHLDLAICMEDDPTNEHAINLLKSKLTYVYCVYMNTLKRLQGLAASRKIFGKCRRLKKLVTYDIYLENAYIEYHSNKDTKTACKVLELGLKYFANDGEYINKYLEFLIYVNEESQIKSLFESSIDKITDSGYLKLIFQKVICYESKVGSLNSVRSLERRFFERFPDANRLVEFTNKYKMLDVNYLKRLELDYMVQDFIPEALSFDRASNGLKRTIRSDDEGQSAKKFKASDDPIPPEVVELLKALPKRQYFKVTIFEPHAFADFLSNKVSIQ</sequence>
<keyword evidence="4" id="KW-0963">Cytoplasm</keyword>
<evidence type="ECO:0000256" key="4">
    <source>
        <dbReference type="RuleBase" id="RU369035"/>
    </source>
</evidence>
<dbReference type="InterPro" id="IPR045243">
    <property type="entry name" value="Rna14-like"/>
</dbReference>
<dbReference type="AlphaFoldDB" id="A0A0A8LC71"/>
<feature type="domain" description="Suppressor of forked" evidence="6">
    <location>
        <begin position="33"/>
        <end position="579"/>
    </location>
</feature>
<keyword evidence="1" id="KW-0677">Repeat</keyword>
<dbReference type="Gene3D" id="6.10.250.1660">
    <property type="match status" value="1"/>
</dbReference>
<reference evidence="7 8" key="1">
    <citation type="submission" date="2014-03" db="EMBL/GenBank/DDBJ databases">
        <title>The genome of Kluyveromyces dobzhanskii.</title>
        <authorList>
            <person name="Nystedt B."/>
            <person name="Astrom S."/>
        </authorList>
    </citation>
    <scope>NUCLEOTIDE SEQUENCE [LARGE SCALE GENOMIC DNA]</scope>
    <source>
        <strain evidence="7 8">CBS 2104</strain>
    </source>
</reference>
<dbReference type="Proteomes" id="UP000031516">
    <property type="component" value="Unassembled WGS sequence"/>
</dbReference>
<comment type="caution">
    <text evidence="7">The sequence shown here is derived from an EMBL/GenBank/DDBJ whole genome shotgun (WGS) entry which is preliminary data.</text>
</comment>
<evidence type="ECO:0000256" key="1">
    <source>
        <dbReference type="ARBA" id="ARBA00022737"/>
    </source>
</evidence>
<dbReference type="PANTHER" id="PTHR19980">
    <property type="entry name" value="RNA CLEAVAGE STIMULATION FACTOR"/>
    <property type="match status" value="1"/>
</dbReference>
<dbReference type="InterPro" id="IPR008847">
    <property type="entry name" value="Suf"/>
</dbReference>
<dbReference type="InterPro" id="IPR011990">
    <property type="entry name" value="TPR-like_helical_dom_sf"/>
</dbReference>
<dbReference type="GO" id="GO:0005634">
    <property type="term" value="C:nucleus"/>
    <property type="evidence" value="ECO:0007669"/>
    <property type="project" value="UniProtKB-SubCell"/>
</dbReference>
<dbReference type="PANTHER" id="PTHR19980:SF0">
    <property type="entry name" value="CLEAVAGE STIMULATION FACTOR SUBUNIT 3"/>
    <property type="match status" value="1"/>
</dbReference>
<comment type="function">
    <text evidence="4">Component of the cleavage factor IA (CFIA) complex, which is involved in the endonucleolytic cleavage during polyadenylation-dependent pre-mRNA 3'-end formation.</text>
</comment>
<evidence type="ECO:0000256" key="2">
    <source>
        <dbReference type="ARBA" id="ARBA00023242"/>
    </source>
</evidence>
<dbReference type="GO" id="GO:0003729">
    <property type="term" value="F:mRNA binding"/>
    <property type="evidence" value="ECO:0007669"/>
    <property type="project" value="TreeGrafter"/>
</dbReference>
<dbReference type="GO" id="GO:0032991">
    <property type="term" value="C:protein-containing complex"/>
    <property type="evidence" value="ECO:0007669"/>
    <property type="project" value="UniProtKB-ARBA"/>
</dbReference>
<organism evidence="7 8">
    <name type="scientific">Kluyveromyces dobzhanskii CBS 2104</name>
    <dbReference type="NCBI Taxonomy" id="1427455"/>
    <lineage>
        <taxon>Eukaryota</taxon>
        <taxon>Fungi</taxon>
        <taxon>Dikarya</taxon>
        <taxon>Ascomycota</taxon>
        <taxon>Saccharomycotina</taxon>
        <taxon>Saccharomycetes</taxon>
        <taxon>Saccharomycetales</taxon>
        <taxon>Saccharomycetaceae</taxon>
        <taxon>Kluyveromyces</taxon>
    </lineage>
</organism>
<name>A0A0A8LC71_9SACH</name>
<dbReference type="SMART" id="SM00386">
    <property type="entry name" value="HAT"/>
    <property type="match status" value="5"/>
</dbReference>
<feature type="compositionally biased region" description="Low complexity" evidence="5">
    <location>
        <begin position="1"/>
        <end position="24"/>
    </location>
</feature>
<dbReference type="Gene3D" id="1.25.40.1040">
    <property type="match status" value="1"/>
</dbReference>
<accession>A0A0A8LC71</accession>
<keyword evidence="4" id="KW-0507">mRNA processing</keyword>
<dbReference type="SUPFAM" id="SSF48452">
    <property type="entry name" value="TPR-like"/>
    <property type="match status" value="1"/>
</dbReference>
<dbReference type="GO" id="GO:0005737">
    <property type="term" value="C:cytoplasm"/>
    <property type="evidence" value="ECO:0007669"/>
    <property type="project" value="UniProtKB-SubCell"/>
</dbReference>
<comment type="subcellular location">
    <subcellularLocation>
        <location evidence="4">Nucleus</location>
    </subcellularLocation>
    <subcellularLocation>
        <location evidence="4">Cytoplasm</location>
    </subcellularLocation>
    <text evidence="4">Nucleus and/or cytoplasm.</text>
</comment>
<feature type="region of interest" description="Disordered" evidence="5">
    <location>
        <begin position="1"/>
        <end position="29"/>
    </location>
</feature>
<evidence type="ECO:0000313" key="8">
    <source>
        <dbReference type="Proteomes" id="UP000031516"/>
    </source>
</evidence>
<evidence type="ECO:0000256" key="5">
    <source>
        <dbReference type="SAM" id="MobiDB-lite"/>
    </source>
</evidence>
<dbReference type="Pfam" id="PF05843">
    <property type="entry name" value="Suf"/>
    <property type="match status" value="1"/>
</dbReference>
<evidence type="ECO:0000259" key="6">
    <source>
        <dbReference type="Pfam" id="PF05843"/>
    </source>
</evidence>
<gene>
    <name evidence="7" type="ORF">KLDO_g4736</name>
</gene>
<proteinExistence type="predicted"/>
<keyword evidence="8" id="KW-1185">Reference proteome</keyword>
<keyword evidence="2 4" id="KW-0539">Nucleus</keyword>
<evidence type="ECO:0000313" key="7">
    <source>
        <dbReference type="EMBL" id="CDO96536.1"/>
    </source>
</evidence>
<dbReference type="OrthoDB" id="26282at2759"/>
<dbReference type="InterPro" id="IPR003107">
    <property type="entry name" value="HAT"/>
</dbReference>
<evidence type="ECO:0000256" key="3">
    <source>
        <dbReference type="ARBA" id="ARBA00026188"/>
    </source>
</evidence>
<dbReference type="EMBL" id="CCBQ010000047">
    <property type="protein sequence ID" value="CDO96536.1"/>
    <property type="molecule type" value="Genomic_DNA"/>
</dbReference>